<comment type="caution">
    <text evidence="2">The sequence shown here is derived from an EMBL/GenBank/DDBJ whole genome shotgun (WGS) entry which is preliminary data.</text>
</comment>
<evidence type="ECO:0000256" key="1">
    <source>
        <dbReference type="SAM" id="Phobius"/>
    </source>
</evidence>
<evidence type="ECO:0000313" key="2">
    <source>
        <dbReference type="EMBL" id="MDN4599978.1"/>
    </source>
</evidence>
<feature type="transmembrane region" description="Helical" evidence="1">
    <location>
        <begin position="6"/>
        <end position="26"/>
    </location>
</feature>
<evidence type="ECO:0000313" key="3">
    <source>
        <dbReference type="Proteomes" id="UP001174205"/>
    </source>
</evidence>
<proteinExistence type="predicted"/>
<accession>A0ABT8J4H4</accession>
<keyword evidence="1" id="KW-0472">Membrane</keyword>
<keyword evidence="1" id="KW-0812">Transmembrane</keyword>
<dbReference type="EMBL" id="JAROCD010000001">
    <property type="protein sequence ID" value="MDN4599978.1"/>
    <property type="molecule type" value="Genomic_DNA"/>
</dbReference>
<keyword evidence="3" id="KW-1185">Reference proteome</keyword>
<organism evidence="2 3">
    <name type="scientific">Paenibacillus vandeheii</name>
    <dbReference type="NCBI Taxonomy" id="3035917"/>
    <lineage>
        <taxon>Bacteria</taxon>
        <taxon>Bacillati</taxon>
        <taxon>Bacillota</taxon>
        <taxon>Bacilli</taxon>
        <taxon>Bacillales</taxon>
        <taxon>Paenibacillaceae</taxon>
        <taxon>Paenibacillus</taxon>
    </lineage>
</organism>
<feature type="transmembrane region" description="Helical" evidence="1">
    <location>
        <begin position="38"/>
        <end position="58"/>
    </location>
</feature>
<sequence>MTVVIVKLSILGVISLWASLYIGSLAPRLWKQKNYRGAAGTAILAGLTMILPVAFTLMRNN</sequence>
<gene>
    <name evidence="2" type="ORF">P5G61_01965</name>
</gene>
<protein>
    <submittedName>
        <fullName evidence="2">Uncharacterized protein</fullName>
    </submittedName>
</protein>
<dbReference type="Proteomes" id="UP001174205">
    <property type="component" value="Unassembled WGS sequence"/>
</dbReference>
<dbReference type="RefSeq" id="WP_301243902.1">
    <property type="nucleotide sequence ID" value="NZ_JAROCD010000001.1"/>
</dbReference>
<reference evidence="2" key="1">
    <citation type="submission" date="2023-03" db="EMBL/GenBank/DDBJ databases">
        <title>MT1 and MT2 Draft Genomes of Novel Species.</title>
        <authorList>
            <person name="Venkateswaran K."/>
        </authorList>
    </citation>
    <scope>NUCLEOTIDE SEQUENCE</scope>
    <source>
        <strain evidence="2">F6_3S_P_1C</strain>
    </source>
</reference>
<keyword evidence="1" id="KW-1133">Transmembrane helix</keyword>
<name>A0ABT8J4H4_9BACL</name>